<dbReference type="AlphaFoldDB" id="A0A1M4YZK7"/>
<name>A0A1M4YZK7_9BACE</name>
<gene>
    <name evidence="1" type="ORF">SAMN05444349_111102</name>
</gene>
<reference evidence="1 2" key="1">
    <citation type="submission" date="2016-11" db="EMBL/GenBank/DDBJ databases">
        <authorList>
            <person name="Jaros S."/>
            <person name="Januszkiewicz K."/>
            <person name="Wedrychowicz H."/>
        </authorList>
    </citation>
    <scope>NUCLEOTIDE SEQUENCE [LARGE SCALE GENOMIC DNA]</scope>
    <source>
        <strain evidence="1 2">DSM 26883</strain>
    </source>
</reference>
<accession>A0A1M4YZK7</accession>
<evidence type="ECO:0000313" key="2">
    <source>
        <dbReference type="Proteomes" id="UP000184436"/>
    </source>
</evidence>
<dbReference type="STRING" id="871325.SAMN05444349_111102"/>
<dbReference type="EMBL" id="FQVD01000011">
    <property type="protein sequence ID" value="SHF11138.1"/>
    <property type="molecule type" value="Genomic_DNA"/>
</dbReference>
<sequence>MHSTHFIYSELPEDGKLHRALNAITLNLLVTRVNIGFGMNIPASIIVYKAPALYFHKIDRLIRATRCNEVYVALGFQELPQPEADYENVGVQKIISTVGNVESGSTWTKKILEWLSNGIFGKMIQLKQEVAIDRSKPPST</sequence>
<dbReference type="Proteomes" id="UP000184436">
    <property type="component" value="Unassembled WGS sequence"/>
</dbReference>
<keyword evidence="2" id="KW-1185">Reference proteome</keyword>
<evidence type="ECO:0000313" key="1">
    <source>
        <dbReference type="EMBL" id="SHF11138.1"/>
    </source>
</evidence>
<organism evidence="1 2">
    <name type="scientific">Bacteroides faecichinchillae</name>
    <dbReference type="NCBI Taxonomy" id="871325"/>
    <lineage>
        <taxon>Bacteria</taxon>
        <taxon>Pseudomonadati</taxon>
        <taxon>Bacteroidota</taxon>
        <taxon>Bacteroidia</taxon>
        <taxon>Bacteroidales</taxon>
        <taxon>Bacteroidaceae</taxon>
        <taxon>Bacteroides</taxon>
    </lineage>
</organism>
<proteinExistence type="predicted"/>
<protein>
    <submittedName>
        <fullName evidence="1">Uncharacterized protein</fullName>
    </submittedName>
</protein>